<evidence type="ECO:0000256" key="2">
    <source>
        <dbReference type="SAM" id="Phobius"/>
    </source>
</evidence>
<keyword evidence="4" id="KW-0378">Hydrolase</keyword>
<dbReference type="PANTHER" id="PTHR30487:SF0">
    <property type="entry name" value="PREPILIN LEADER PEPTIDASE_N-METHYLTRANSFERASE-RELATED"/>
    <property type="match status" value="1"/>
</dbReference>
<evidence type="ECO:0000256" key="1">
    <source>
        <dbReference type="ARBA" id="ARBA00005801"/>
    </source>
</evidence>
<reference evidence="4" key="1">
    <citation type="submission" date="2022-01" db="EMBL/GenBank/DDBJ databases">
        <title>Collection of gut derived symbiotic bacterial strains cultured from healthy donors.</title>
        <authorList>
            <person name="Lin H."/>
            <person name="Kohout C."/>
            <person name="Waligurski E."/>
            <person name="Pamer E.G."/>
        </authorList>
    </citation>
    <scope>NUCLEOTIDE SEQUENCE</scope>
    <source>
        <strain evidence="4">DFI.7.46</strain>
    </source>
</reference>
<organism evidence="4 5">
    <name type="scientific">Varibaculum cambriense</name>
    <dbReference type="NCBI Taxonomy" id="184870"/>
    <lineage>
        <taxon>Bacteria</taxon>
        <taxon>Bacillati</taxon>
        <taxon>Actinomycetota</taxon>
        <taxon>Actinomycetes</taxon>
        <taxon>Actinomycetales</taxon>
        <taxon>Actinomycetaceae</taxon>
        <taxon>Varibaculum</taxon>
    </lineage>
</organism>
<dbReference type="Proteomes" id="UP001200537">
    <property type="component" value="Unassembled WGS sequence"/>
</dbReference>
<proteinExistence type="inferred from homology"/>
<gene>
    <name evidence="4" type="ORF">L0M99_04210</name>
</gene>
<dbReference type="Pfam" id="PF01478">
    <property type="entry name" value="Peptidase_A24"/>
    <property type="match status" value="1"/>
</dbReference>
<evidence type="ECO:0000313" key="4">
    <source>
        <dbReference type="EMBL" id="MCG4617700.1"/>
    </source>
</evidence>
<feature type="transmembrane region" description="Helical" evidence="2">
    <location>
        <begin position="121"/>
        <end position="144"/>
    </location>
</feature>
<feature type="transmembrane region" description="Helical" evidence="2">
    <location>
        <begin position="39"/>
        <end position="61"/>
    </location>
</feature>
<feature type="transmembrane region" description="Helical" evidence="2">
    <location>
        <begin position="164"/>
        <end position="185"/>
    </location>
</feature>
<dbReference type="InterPro" id="IPR000045">
    <property type="entry name" value="Prepilin_IV_endopep_pep"/>
</dbReference>
<dbReference type="EMBL" id="JAKNHJ010000006">
    <property type="protein sequence ID" value="MCG4617700.1"/>
    <property type="molecule type" value="Genomic_DNA"/>
</dbReference>
<dbReference type="InterPro" id="IPR050882">
    <property type="entry name" value="Prepilin_peptidase/N-MTase"/>
</dbReference>
<feature type="transmembrane region" description="Helical" evidence="2">
    <location>
        <begin position="197"/>
        <end position="214"/>
    </location>
</feature>
<dbReference type="GO" id="GO:0006465">
    <property type="term" value="P:signal peptide processing"/>
    <property type="evidence" value="ECO:0007669"/>
    <property type="project" value="TreeGrafter"/>
</dbReference>
<evidence type="ECO:0000259" key="3">
    <source>
        <dbReference type="Pfam" id="PF01478"/>
    </source>
</evidence>
<protein>
    <submittedName>
        <fullName evidence="4">Prepilin peptidase</fullName>
        <ecNumber evidence="4">3.4.23.43</ecNumber>
    </submittedName>
</protein>
<accession>A0AAJ1BB73</accession>
<sequence>MKMQLLVLIIALLFAGVGNLAYGLPKVDKYFRLSGQARAFWNKPWVIGLIAGVAVGTAVIVRFGSINLLLLFPLLTLGTVLSVIDAGTQRLPRSMTLTFLILVVTVVILAGFITGQWVKPAYALIVAIGSFILLLPGTFVRHGIGAGDLRLVPLLVGLATCSSWHSLLLMGILSVVGSGLWALYLVTVKKASSATRFAFGPWLLAATYIALLVVPR</sequence>
<dbReference type="EC" id="3.4.23.43" evidence="4"/>
<dbReference type="GO" id="GO:0004190">
    <property type="term" value="F:aspartic-type endopeptidase activity"/>
    <property type="evidence" value="ECO:0007669"/>
    <property type="project" value="UniProtKB-EC"/>
</dbReference>
<evidence type="ECO:0000313" key="5">
    <source>
        <dbReference type="Proteomes" id="UP001200537"/>
    </source>
</evidence>
<feature type="transmembrane region" description="Helical" evidence="2">
    <location>
        <begin position="68"/>
        <end position="88"/>
    </location>
</feature>
<dbReference type="PANTHER" id="PTHR30487">
    <property type="entry name" value="TYPE 4 PREPILIN-LIKE PROTEINS LEADER PEPTIDE-PROCESSING ENZYME"/>
    <property type="match status" value="1"/>
</dbReference>
<keyword evidence="2" id="KW-1133">Transmembrane helix</keyword>
<feature type="domain" description="Prepilin type IV endopeptidase peptidase" evidence="3">
    <location>
        <begin position="75"/>
        <end position="182"/>
    </location>
</feature>
<dbReference type="AlphaFoldDB" id="A0AAJ1BB73"/>
<feature type="transmembrane region" description="Helical" evidence="2">
    <location>
        <begin position="94"/>
        <end position="114"/>
    </location>
</feature>
<dbReference type="GO" id="GO:0005886">
    <property type="term" value="C:plasma membrane"/>
    <property type="evidence" value="ECO:0007669"/>
    <property type="project" value="TreeGrafter"/>
</dbReference>
<comment type="similarity">
    <text evidence="1">Belongs to the peptidase A24 family.</text>
</comment>
<name>A0AAJ1BB73_9ACTO</name>
<comment type="caution">
    <text evidence="4">The sequence shown here is derived from an EMBL/GenBank/DDBJ whole genome shotgun (WGS) entry which is preliminary data.</text>
</comment>
<keyword evidence="2" id="KW-0472">Membrane</keyword>
<keyword evidence="2" id="KW-0812">Transmembrane</keyword>
<dbReference type="RefSeq" id="WP_238127866.1">
    <property type="nucleotide sequence ID" value="NZ_JAGZVZ010000010.1"/>
</dbReference>